<accession>A0A090IQN3</accession>
<dbReference type="PROSITE" id="PS51160">
    <property type="entry name" value="ACYLPHOSPHATASE_3"/>
    <property type="match status" value="1"/>
</dbReference>
<evidence type="ECO:0000256" key="2">
    <source>
        <dbReference type="ARBA" id="ARBA00012150"/>
    </source>
</evidence>
<dbReference type="InterPro" id="IPR017968">
    <property type="entry name" value="Acylphosphatase_CS"/>
</dbReference>
<evidence type="ECO:0000256" key="5">
    <source>
        <dbReference type="PROSITE-ProRule" id="PRU00520"/>
    </source>
</evidence>
<evidence type="ECO:0000259" key="7">
    <source>
        <dbReference type="PROSITE" id="PS51160"/>
    </source>
</evidence>
<evidence type="ECO:0000313" key="9">
    <source>
        <dbReference type="Proteomes" id="UP000032427"/>
    </source>
</evidence>
<keyword evidence="5 8" id="KW-0378">Hydrolase</keyword>
<dbReference type="EC" id="3.6.1.7" evidence="2 5"/>
<feature type="active site" evidence="5">
    <location>
        <position position="38"/>
    </location>
</feature>
<dbReference type="Gene3D" id="3.30.70.100">
    <property type="match status" value="1"/>
</dbReference>
<feature type="active site" evidence="5">
    <location>
        <position position="20"/>
    </location>
</feature>
<dbReference type="PROSITE" id="PS00151">
    <property type="entry name" value="ACYLPHOSPHATASE_2"/>
    <property type="match status" value="1"/>
</dbReference>
<dbReference type="GeneID" id="28541149"/>
<dbReference type="PANTHER" id="PTHR47268:SF4">
    <property type="entry name" value="ACYLPHOSPHATASE"/>
    <property type="match status" value="1"/>
</dbReference>
<evidence type="ECO:0000256" key="4">
    <source>
        <dbReference type="ARBA" id="ARBA00047645"/>
    </source>
</evidence>
<dbReference type="OrthoDB" id="5295388at2"/>
<evidence type="ECO:0000313" key="8">
    <source>
        <dbReference type="EMBL" id="CED71663.1"/>
    </source>
</evidence>
<sequence length="90" mass="10235">MSQKSFKFTVKGKVQRVGFRFHTAHTALKLDLTGYARNQADGSVEVLACGEEEKVNALAEWLKIGPQLARVDSIEKVETQWQELSDFKMY</sequence>
<dbReference type="SUPFAM" id="SSF54975">
    <property type="entry name" value="Acylphosphatase/BLUF domain-like"/>
    <property type="match status" value="1"/>
</dbReference>
<evidence type="ECO:0000256" key="3">
    <source>
        <dbReference type="ARBA" id="ARBA00015991"/>
    </source>
</evidence>
<organism evidence="8 9">
    <name type="scientific">Aliivibrio wodanis</name>
    <dbReference type="NCBI Taxonomy" id="80852"/>
    <lineage>
        <taxon>Bacteria</taxon>
        <taxon>Pseudomonadati</taxon>
        <taxon>Pseudomonadota</taxon>
        <taxon>Gammaproteobacteria</taxon>
        <taxon>Vibrionales</taxon>
        <taxon>Vibrionaceae</taxon>
        <taxon>Aliivibrio</taxon>
    </lineage>
</organism>
<keyword evidence="9" id="KW-1185">Reference proteome</keyword>
<proteinExistence type="inferred from homology"/>
<dbReference type="EMBL" id="LN554846">
    <property type="protein sequence ID" value="CED71663.1"/>
    <property type="molecule type" value="Genomic_DNA"/>
</dbReference>
<reference evidence="9" key="1">
    <citation type="submission" date="2014-09" db="EMBL/GenBank/DDBJ databases">
        <authorList>
            <person name="Hjerde E."/>
        </authorList>
    </citation>
    <scope>NUCLEOTIDE SEQUENCE [LARGE SCALE GENOMIC DNA]</scope>
    <source>
        <strain evidence="9">06/09/139</strain>
    </source>
</reference>
<evidence type="ECO:0000256" key="6">
    <source>
        <dbReference type="RuleBase" id="RU004168"/>
    </source>
</evidence>
<comment type="similarity">
    <text evidence="1 6">Belongs to the acylphosphatase family.</text>
</comment>
<dbReference type="InterPro" id="IPR020456">
    <property type="entry name" value="Acylphosphatase"/>
</dbReference>
<name>A0A090IQN3_9GAMM</name>
<dbReference type="PANTHER" id="PTHR47268">
    <property type="entry name" value="ACYLPHOSPHATASE"/>
    <property type="match status" value="1"/>
</dbReference>
<dbReference type="PATRIC" id="fig|80852.17.peg.1639"/>
<dbReference type="GO" id="GO:0003998">
    <property type="term" value="F:acylphosphatase activity"/>
    <property type="evidence" value="ECO:0007669"/>
    <property type="project" value="UniProtKB-EC"/>
</dbReference>
<dbReference type="KEGG" id="awd:AWOD_I_1591"/>
<dbReference type="STRING" id="80852.AWOD_I_1591"/>
<feature type="domain" description="Acylphosphatase-like" evidence="7">
    <location>
        <begin position="5"/>
        <end position="90"/>
    </location>
</feature>
<dbReference type="NCBIfam" id="NF011000">
    <property type="entry name" value="PRK14426.1"/>
    <property type="match status" value="1"/>
</dbReference>
<comment type="catalytic activity">
    <reaction evidence="4 5">
        <text>an acyl phosphate + H2O = a carboxylate + phosphate + H(+)</text>
        <dbReference type="Rhea" id="RHEA:14965"/>
        <dbReference type="ChEBI" id="CHEBI:15377"/>
        <dbReference type="ChEBI" id="CHEBI:15378"/>
        <dbReference type="ChEBI" id="CHEBI:29067"/>
        <dbReference type="ChEBI" id="CHEBI:43474"/>
        <dbReference type="ChEBI" id="CHEBI:59918"/>
        <dbReference type="EC" id="3.6.1.7"/>
    </reaction>
</comment>
<protein>
    <recommendedName>
        <fullName evidence="3 5">acylphosphatase</fullName>
        <ecNumber evidence="2 5">3.6.1.7</ecNumber>
    </recommendedName>
</protein>
<dbReference type="AlphaFoldDB" id="A0A090IQN3"/>
<dbReference type="Pfam" id="PF00708">
    <property type="entry name" value="Acylphosphatase"/>
    <property type="match status" value="1"/>
</dbReference>
<dbReference type="HOGENOM" id="CLU_141932_1_2_6"/>
<evidence type="ECO:0000256" key="1">
    <source>
        <dbReference type="ARBA" id="ARBA00005614"/>
    </source>
</evidence>
<dbReference type="Proteomes" id="UP000032427">
    <property type="component" value="Chromosome 1"/>
</dbReference>
<gene>
    <name evidence="8" type="primary">yccX</name>
    <name evidence="8" type="ORF">AWOD_I_1591</name>
</gene>
<dbReference type="InterPro" id="IPR001792">
    <property type="entry name" value="Acylphosphatase-like_dom"/>
</dbReference>
<dbReference type="InterPro" id="IPR036046">
    <property type="entry name" value="Acylphosphatase-like_dom_sf"/>
</dbReference>